<dbReference type="Proteomes" id="UP001210169">
    <property type="component" value="Chromosome"/>
</dbReference>
<dbReference type="EMBL" id="CP114203">
    <property type="protein sequence ID" value="WAU02070.1"/>
    <property type="molecule type" value="Genomic_DNA"/>
</dbReference>
<gene>
    <name evidence="1" type="ORF">STRNI_000020</name>
</gene>
<keyword evidence="2" id="KW-1185">Reference proteome</keyword>
<accession>A0ABY7ITB9</accession>
<reference evidence="1 2" key="1">
    <citation type="submission" date="2022-12" db="EMBL/GenBank/DDBJ databases">
        <authorList>
            <person name="Ruckert C."/>
            <person name="Busche T."/>
            <person name="Kalinowski J."/>
            <person name="Wittmann C."/>
        </authorList>
    </citation>
    <scope>NUCLEOTIDE SEQUENCE [LARGE SCALE GENOMIC DNA]</scope>
    <source>
        <strain evidence="1 2">DSM 40276</strain>
    </source>
</reference>
<protein>
    <submittedName>
        <fullName evidence="1">Uncharacterized protein</fullName>
    </submittedName>
</protein>
<evidence type="ECO:0000313" key="2">
    <source>
        <dbReference type="Proteomes" id="UP001210169"/>
    </source>
</evidence>
<proteinExistence type="predicted"/>
<sequence>MALNGTSWFDSNSTTQYDRIKTVDTLPRQTTRDERVVRRGYAVGLTIQGLGQTWFFFHHRPPAVAFGRAARMSITATGWGVYNAANEVRYNPEKHRDIHTLYIQPGTEWGGSAQPSDDDLPEWVAGCNPTQSLWDPNLAASTRRSRRLVGS</sequence>
<organism evidence="1 2">
    <name type="scientific">Streptomyces nigrescens</name>
    <dbReference type="NCBI Taxonomy" id="1920"/>
    <lineage>
        <taxon>Bacteria</taxon>
        <taxon>Bacillati</taxon>
        <taxon>Actinomycetota</taxon>
        <taxon>Actinomycetes</taxon>
        <taxon>Kitasatosporales</taxon>
        <taxon>Streptomycetaceae</taxon>
        <taxon>Streptomyces</taxon>
    </lineage>
</organism>
<dbReference type="GeneID" id="301329241"/>
<dbReference type="RefSeq" id="WP_277410250.1">
    <property type="nucleotide sequence ID" value="NZ_CP114203.1"/>
</dbReference>
<evidence type="ECO:0000313" key="1">
    <source>
        <dbReference type="EMBL" id="WAU02070.1"/>
    </source>
</evidence>
<name>A0ABY7ITB9_STRNI</name>